<evidence type="ECO:0000256" key="4">
    <source>
        <dbReference type="ARBA" id="ARBA00022679"/>
    </source>
</evidence>
<keyword evidence="7 8" id="KW-0472">Membrane</keyword>
<evidence type="ECO:0000256" key="1">
    <source>
        <dbReference type="ARBA" id="ARBA00004141"/>
    </source>
</evidence>
<evidence type="ECO:0000256" key="3">
    <source>
        <dbReference type="ARBA" id="ARBA00007282"/>
    </source>
</evidence>
<reference evidence="10 11" key="1">
    <citation type="journal article" date="2015" name="Fungal Genet. Biol.">
        <title>Evolution of novel wood decay mechanisms in Agaricales revealed by the genome sequences of Fistulina hepatica and Cylindrobasidium torrendii.</title>
        <authorList>
            <person name="Floudas D."/>
            <person name="Held B.W."/>
            <person name="Riley R."/>
            <person name="Nagy L.G."/>
            <person name="Koehler G."/>
            <person name="Ransdell A.S."/>
            <person name="Younus H."/>
            <person name="Chow J."/>
            <person name="Chiniquy J."/>
            <person name="Lipzen A."/>
            <person name="Tritt A."/>
            <person name="Sun H."/>
            <person name="Haridas S."/>
            <person name="LaButti K."/>
            <person name="Ohm R.A."/>
            <person name="Kues U."/>
            <person name="Blanchette R.A."/>
            <person name="Grigoriev I.V."/>
            <person name="Minto R.E."/>
            <person name="Hibbett D.S."/>
        </authorList>
    </citation>
    <scope>NUCLEOTIDE SEQUENCE [LARGE SCALE GENOMIC DNA]</scope>
    <source>
        <strain evidence="10 11">FP15055 ss-10</strain>
    </source>
</reference>
<dbReference type="AlphaFoldDB" id="A0A0D7B1H0"/>
<comment type="similarity">
    <text evidence="3">Belongs to the wax synthase family.</text>
</comment>
<dbReference type="PANTHER" id="PTHR31595">
    <property type="entry name" value="LONG-CHAIN-ALCOHOL O-FATTY-ACYLTRANSFERASE 3-RELATED"/>
    <property type="match status" value="1"/>
</dbReference>
<feature type="transmembrane region" description="Helical" evidence="8">
    <location>
        <begin position="81"/>
        <end position="99"/>
    </location>
</feature>
<accession>A0A0D7B1H0</accession>
<dbReference type="EMBL" id="KN880642">
    <property type="protein sequence ID" value="KIY64317.1"/>
    <property type="molecule type" value="Genomic_DNA"/>
</dbReference>
<dbReference type="Proteomes" id="UP000054007">
    <property type="component" value="Unassembled WGS sequence"/>
</dbReference>
<dbReference type="Pfam" id="PF13813">
    <property type="entry name" value="MBOAT_2"/>
    <property type="match status" value="1"/>
</dbReference>
<keyword evidence="5 8" id="KW-0812">Transmembrane</keyword>
<evidence type="ECO:0000256" key="6">
    <source>
        <dbReference type="ARBA" id="ARBA00022989"/>
    </source>
</evidence>
<feature type="transmembrane region" description="Helical" evidence="8">
    <location>
        <begin position="31"/>
        <end position="61"/>
    </location>
</feature>
<feature type="transmembrane region" description="Helical" evidence="8">
    <location>
        <begin position="200"/>
        <end position="221"/>
    </location>
</feature>
<feature type="domain" description="Wax synthase" evidence="9">
    <location>
        <begin position="243"/>
        <end position="311"/>
    </location>
</feature>
<comment type="subcellular location">
    <subcellularLocation>
        <location evidence="1">Membrane</location>
        <topology evidence="1">Multi-pass membrane protein</topology>
    </subcellularLocation>
</comment>
<dbReference type="OrthoDB" id="1077582at2759"/>
<keyword evidence="11" id="KW-1185">Reference proteome</keyword>
<sequence>MSTDATWFAIPPPSVHLDARSYFTFYTPIQLVYFVSAVLVTIPNTYALRLSLFPVFAYLLWRTTAHLDMSNGNPLNEGNNLGLLTLVATVIMRLTTWTFQQKHFLRTSKYKDANERTLSQILYDGADLCCNFRGVGWDWSDHQVFINPQPHEVEEKQGAAKRKEFIRENIISYFTCSIFFEIALYILFKYPLEEPDEPTWSFFLLRSVHAFLYPVFTYGNLGGTYNLYALIGVCICGQSIEEWPPFYNKPWLSTSLTEFWGKRWHQAFRYTFSKVGGRPLSFITGRAGLVVGTFFISGVFHDLGYWGMHRGRGICCYTTPYFILNGVGCIVEATYKGITGKRVGGWIGRTWTVSWLVGCALATMSPFCMTDLMRSFSDALATQPFYLTYLLVKKLISTA</sequence>
<proteinExistence type="inferred from homology"/>
<dbReference type="GO" id="GO:0006629">
    <property type="term" value="P:lipid metabolic process"/>
    <property type="evidence" value="ECO:0007669"/>
    <property type="project" value="InterPro"/>
</dbReference>
<evidence type="ECO:0000313" key="11">
    <source>
        <dbReference type="Proteomes" id="UP000054007"/>
    </source>
</evidence>
<evidence type="ECO:0000256" key="8">
    <source>
        <dbReference type="SAM" id="Phobius"/>
    </source>
</evidence>
<dbReference type="PANTHER" id="PTHR31595:SF57">
    <property type="entry name" value="OS04G0481900 PROTEIN"/>
    <property type="match status" value="1"/>
</dbReference>
<evidence type="ECO:0000256" key="2">
    <source>
        <dbReference type="ARBA" id="ARBA00005179"/>
    </source>
</evidence>
<evidence type="ECO:0000256" key="7">
    <source>
        <dbReference type="ARBA" id="ARBA00023136"/>
    </source>
</evidence>
<keyword evidence="6 8" id="KW-1133">Transmembrane helix</keyword>
<dbReference type="STRING" id="1314674.A0A0D7B1H0"/>
<feature type="transmembrane region" description="Helical" evidence="8">
    <location>
        <begin position="170"/>
        <end position="188"/>
    </location>
</feature>
<evidence type="ECO:0000313" key="10">
    <source>
        <dbReference type="EMBL" id="KIY64317.1"/>
    </source>
</evidence>
<dbReference type="InterPro" id="IPR032805">
    <property type="entry name" value="Wax_synthase_dom"/>
</dbReference>
<name>A0A0D7B1H0_9AGAR</name>
<dbReference type="InterPro" id="IPR044851">
    <property type="entry name" value="Wax_synthase"/>
</dbReference>
<evidence type="ECO:0000259" key="9">
    <source>
        <dbReference type="Pfam" id="PF13813"/>
    </source>
</evidence>
<comment type="pathway">
    <text evidence="2">Secondary metabolite biosynthesis.</text>
</comment>
<protein>
    <recommendedName>
        <fullName evidence="9">Wax synthase domain-containing protein</fullName>
    </recommendedName>
</protein>
<evidence type="ECO:0000256" key="5">
    <source>
        <dbReference type="ARBA" id="ARBA00022692"/>
    </source>
</evidence>
<keyword evidence="4" id="KW-0808">Transferase</keyword>
<organism evidence="10 11">
    <name type="scientific">Cylindrobasidium torrendii FP15055 ss-10</name>
    <dbReference type="NCBI Taxonomy" id="1314674"/>
    <lineage>
        <taxon>Eukaryota</taxon>
        <taxon>Fungi</taxon>
        <taxon>Dikarya</taxon>
        <taxon>Basidiomycota</taxon>
        <taxon>Agaricomycotina</taxon>
        <taxon>Agaricomycetes</taxon>
        <taxon>Agaricomycetidae</taxon>
        <taxon>Agaricales</taxon>
        <taxon>Marasmiineae</taxon>
        <taxon>Physalacriaceae</taxon>
        <taxon>Cylindrobasidium</taxon>
    </lineage>
</organism>
<dbReference type="GO" id="GO:0008374">
    <property type="term" value="F:O-acyltransferase activity"/>
    <property type="evidence" value="ECO:0007669"/>
    <property type="project" value="InterPro"/>
</dbReference>
<dbReference type="GO" id="GO:0016020">
    <property type="term" value="C:membrane"/>
    <property type="evidence" value="ECO:0007669"/>
    <property type="project" value="UniProtKB-SubCell"/>
</dbReference>
<gene>
    <name evidence="10" type="ORF">CYLTODRAFT_457309</name>
</gene>